<dbReference type="InterPro" id="IPR003711">
    <property type="entry name" value="CarD-like/TRCF_RID"/>
</dbReference>
<dbReference type="EMBL" id="AP006627">
    <property type="protein sequence ID" value="BAD64230.1"/>
    <property type="molecule type" value="Genomic_DNA"/>
</dbReference>
<reference evidence="3" key="4">
    <citation type="submission" date="2003-10" db="EMBL/GenBank/DDBJ databases">
        <title>The complete genome sequence of the alkaliphilic Bacillus clausii KSM-K16.</title>
        <authorList>
            <person name="Takaki Y."/>
            <person name="Kageyama Y."/>
            <person name="Shimamura S."/>
            <person name="Suzuki H."/>
            <person name="Nishi S."/>
            <person name="Hatada Y."/>
            <person name="Kawai S."/>
            <person name="Ito S."/>
            <person name="Horikoshi K."/>
        </authorList>
    </citation>
    <scope>NUCLEOTIDE SEQUENCE [LARGE SCALE GENOMIC DNA]</scope>
    <source>
        <strain evidence="3">KSM-K16</strain>
    </source>
</reference>
<organism evidence="2 3">
    <name type="scientific">Shouchella clausii (strain KSM-K16)</name>
    <name type="common">Alkalihalobacillus clausii</name>
    <dbReference type="NCBI Taxonomy" id="66692"/>
    <lineage>
        <taxon>Bacteria</taxon>
        <taxon>Bacillati</taxon>
        <taxon>Bacillota</taxon>
        <taxon>Bacilli</taxon>
        <taxon>Bacillales</taxon>
        <taxon>Bacillaceae</taxon>
        <taxon>Shouchella</taxon>
    </lineage>
</organism>
<dbReference type="STRING" id="66692.ABC1695"/>
<protein>
    <submittedName>
        <fullName evidence="2">CarD family transcriptional regulator</fullName>
    </submittedName>
</protein>
<evidence type="ECO:0000313" key="2">
    <source>
        <dbReference type="EMBL" id="BAD64230.1"/>
    </source>
</evidence>
<dbReference type="InterPro" id="IPR036101">
    <property type="entry name" value="CarD-like/TRCF_RID_sf"/>
</dbReference>
<dbReference type="GO" id="GO:0009303">
    <property type="term" value="P:rRNA transcription"/>
    <property type="evidence" value="ECO:0007669"/>
    <property type="project" value="TreeGrafter"/>
</dbReference>
<proteinExistence type="predicted"/>
<dbReference type="AlphaFoldDB" id="Q5WHC5"/>
<dbReference type="InterPro" id="IPR048792">
    <property type="entry name" value="CarD_C"/>
</dbReference>
<dbReference type="InterPro" id="IPR052531">
    <property type="entry name" value="CarD-like_regulator"/>
</dbReference>
<dbReference type="Pfam" id="PF02559">
    <property type="entry name" value="CarD_TRCF_RID"/>
    <property type="match status" value="1"/>
</dbReference>
<feature type="domain" description="CarD-like/TRCF RNAP-interacting" evidence="1">
    <location>
        <begin position="3"/>
        <end position="112"/>
    </location>
</feature>
<reference evidence="2 3" key="1">
    <citation type="journal article" date="1994" name="J. Ferment. Bioeng.">
        <title>Molecular cloning and nucleotide sequence of the gene for an alkaline protease from the alkalophilic Bacillus sp. KSM-K16.</title>
        <authorList>
            <person name="Hakamada Y."/>
            <person name="Kobayashi T."/>
            <person name="Hitomi J."/>
            <person name="Kawai S."/>
            <person name="Ito S."/>
        </authorList>
    </citation>
    <scope>NUCLEOTIDE SEQUENCE [LARGE SCALE GENOMIC DNA]</scope>
    <source>
        <strain evidence="2 3">KSM-K16</strain>
    </source>
</reference>
<reference evidence="2 3" key="3">
    <citation type="journal article" date="1997" name="Protein Eng.">
        <title>High-resolution crystal structure of M-protease: phylogeny aided analysis of the high-alkaline adaptation mechanism.</title>
        <authorList>
            <person name="Shirai T."/>
            <person name="Suzuki A."/>
            <person name="Yamane T."/>
            <person name="Ashida T."/>
            <person name="Kobayashi T."/>
            <person name="Ito S."/>
        </authorList>
    </citation>
    <scope>NUCLEOTIDE SEQUENCE [LARGE SCALE GENOMIC DNA]</scope>
    <source>
        <strain evidence="2 3">KSM-K16</strain>
    </source>
</reference>
<dbReference type="PANTHER" id="PTHR38447">
    <property type="entry name" value="TRANSCRIPTION FACTOR YDEB-RELATED"/>
    <property type="match status" value="1"/>
</dbReference>
<evidence type="ECO:0000259" key="1">
    <source>
        <dbReference type="SMART" id="SM01058"/>
    </source>
</evidence>
<reference evidence="2 3" key="5">
    <citation type="journal article" date="2007" name="Extremophiles">
        <title>Intragenomic diversity of the V1 regions of 16S rRNA genes in high-alkaline protease-producing Bacillus clausii spp.</title>
        <authorList>
            <person name="Kageyama Y."/>
            <person name="Takaki Y."/>
            <person name="Shimamura S."/>
            <person name="Nishi S."/>
            <person name="Nogi Y."/>
            <person name="Uchimura K."/>
            <person name="Kobayashi T."/>
            <person name="Hitomi J."/>
            <person name="Ozaki K."/>
            <person name="Kawai S."/>
            <person name="Ito S."/>
            <person name="Horikoshi K."/>
        </authorList>
    </citation>
    <scope>NUCLEOTIDE SEQUENCE [LARGE SCALE GENOMIC DNA]</scope>
    <source>
        <strain evidence="2 3">KSM-K16</strain>
    </source>
</reference>
<dbReference type="SMART" id="SM01058">
    <property type="entry name" value="CarD_TRCF"/>
    <property type="match status" value="1"/>
</dbReference>
<reference evidence="2 3" key="2">
    <citation type="journal article" date="1995" name="Appl. Microbiol. Biotechnol.">
        <title>Purification and properties of an alkaline protease from alkalophilic Bacillus sp. KSM-K16.</title>
        <authorList>
            <person name="Kobayashi T."/>
            <person name="Hakamada Y."/>
            <person name="Adachi S."/>
            <person name="Hitomi J."/>
            <person name="Yoshimatsu T."/>
            <person name="Koike K."/>
            <person name="Kawai S."/>
            <person name="Ito S."/>
        </authorList>
    </citation>
    <scope>NUCLEOTIDE SEQUENCE [LARGE SCALE GENOMIC DNA]</scope>
    <source>
        <strain evidence="2 3">KSM-K16</strain>
    </source>
</reference>
<sequence>MSMFKVGDKVVYPYHGAGTIQEVEEKDVLGETHLYFILHFPLVDITLMLPESRIEQSGLRKVIPSSDLEKVAKALQNGPDTPPSTSQFSRDTENLLKTGSIIDAAHLVSSLSKKQAERSNGLHIQDRHHLQKARQVLASELVAVQDFSEEQAYEFIDNNLLDTAN</sequence>
<keyword evidence="3" id="KW-1185">Reference proteome</keyword>
<dbReference type="HOGENOM" id="CLU_048259_1_1_9"/>
<dbReference type="Gene3D" id="1.20.58.1290">
    <property type="entry name" value="CarD-like, C-terminal domain"/>
    <property type="match status" value="1"/>
</dbReference>
<accession>Q5WHC5</accession>
<dbReference type="InterPro" id="IPR042215">
    <property type="entry name" value="CarD-like_C"/>
</dbReference>
<dbReference type="eggNOG" id="COG1329">
    <property type="taxonomic scope" value="Bacteria"/>
</dbReference>
<dbReference type="Pfam" id="PF21095">
    <property type="entry name" value="CarD_C"/>
    <property type="match status" value="1"/>
</dbReference>
<dbReference type="SUPFAM" id="SSF141259">
    <property type="entry name" value="CarD-like"/>
    <property type="match status" value="1"/>
</dbReference>
<name>Q5WHC5_SHOC1</name>
<evidence type="ECO:0000313" key="3">
    <source>
        <dbReference type="Proteomes" id="UP000001168"/>
    </source>
</evidence>
<dbReference type="PANTHER" id="PTHR38447:SF1">
    <property type="entry name" value="RNA POLYMERASE-BINDING TRANSCRIPTION FACTOR CARD"/>
    <property type="match status" value="1"/>
</dbReference>
<dbReference type="KEGG" id="bcl:ABC1695"/>
<dbReference type="Proteomes" id="UP000001168">
    <property type="component" value="Chromosome"/>
</dbReference>
<dbReference type="Gene3D" id="2.40.10.170">
    <property type="match status" value="1"/>
</dbReference>
<gene>
    <name evidence="2" type="ordered locus">ABC1695</name>
</gene>